<comment type="subcellular location">
    <subcellularLocation>
        <location evidence="1">Cell membrane</location>
        <topology evidence="1">Single-pass type I membrane protein</topology>
    </subcellularLocation>
</comment>
<dbReference type="InterPro" id="IPR051022">
    <property type="entry name" value="Notch_Cell-Fate_Det"/>
</dbReference>
<feature type="disulfide bond" evidence="12">
    <location>
        <begin position="225"/>
        <end position="234"/>
    </location>
</feature>
<keyword evidence="4 14" id="KW-0812">Transmembrane</keyword>
<dbReference type="PROSITE" id="PS00022">
    <property type="entry name" value="EGF_1"/>
    <property type="match status" value="13"/>
</dbReference>
<dbReference type="FunFam" id="2.10.25.10:FF:000100">
    <property type="entry name" value="neurogenic locus notch homolog protein 3"/>
    <property type="match status" value="1"/>
</dbReference>
<dbReference type="FunFam" id="2.10.25.10:FF:000255">
    <property type="entry name" value="Sushi, nidogen and EGF-like domains 1"/>
    <property type="match status" value="1"/>
</dbReference>
<feature type="disulfide bond" evidence="12">
    <location>
        <begin position="668"/>
        <end position="677"/>
    </location>
</feature>
<dbReference type="Proteomes" id="UP000838412">
    <property type="component" value="Chromosome 16"/>
</dbReference>
<dbReference type="Gene3D" id="2.10.25.10">
    <property type="entry name" value="Laminin"/>
    <property type="match status" value="12"/>
</dbReference>
<dbReference type="EMBL" id="OV696701">
    <property type="protein sequence ID" value="CAH1248283.1"/>
    <property type="molecule type" value="Genomic_DNA"/>
</dbReference>
<keyword evidence="10 12" id="KW-1015">Disulfide bond</keyword>
<dbReference type="InterPro" id="IPR000152">
    <property type="entry name" value="EGF-type_Asp/Asn_hydroxyl_site"/>
</dbReference>
<organism evidence="17 18">
    <name type="scientific">Branchiostoma lanceolatum</name>
    <name type="common">Common lancelet</name>
    <name type="synonym">Amphioxus lanceolatum</name>
    <dbReference type="NCBI Taxonomy" id="7740"/>
    <lineage>
        <taxon>Eukaryota</taxon>
        <taxon>Metazoa</taxon>
        <taxon>Chordata</taxon>
        <taxon>Cephalochordata</taxon>
        <taxon>Leptocardii</taxon>
        <taxon>Amphioxiformes</taxon>
        <taxon>Branchiostomatidae</taxon>
        <taxon>Branchiostoma</taxon>
    </lineage>
</organism>
<dbReference type="SMART" id="SM00179">
    <property type="entry name" value="EGF_CA"/>
    <property type="match status" value="13"/>
</dbReference>
<evidence type="ECO:0000256" key="1">
    <source>
        <dbReference type="ARBA" id="ARBA00004251"/>
    </source>
</evidence>
<feature type="region of interest" description="Disordered" evidence="13">
    <location>
        <begin position="875"/>
        <end position="974"/>
    </location>
</feature>
<dbReference type="InterPro" id="IPR018097">
    <property type="entry name" value="EGF_Ca-bd_CS"/>
</dbReference>
<dbReference type="OrthoDB" id="283575at2759"/>
<dbReference type="GO" id="GO:0005886">
    <property type="term" value="C:plasma membrane"/>
    <property type="evidence" value="ECO:0007669"/>
    <property type="project" value="UniProtKB-SubCell"/>
</dbReference>
<feature type="domain" description="EGF-like" evidence="16">
    <location>
        <begin position="679"/>
        <end position="715"/>
    </location>
</feature>
<dbReference type="GO" id="GO:0007399">
    <property type="term" value="P:nervous system development"/>
    <property type="evidence" value="ECO:0007669"/>
    <property type="project" value="UniProtKB-ARBA"/>
</dbReference>
<sequence length="974" mass="104711">MTPLWLFSSTLILLWSTCGAVIDITVINKFPFVLSRDSTYMKCVTPHTVTFDALSASSVPRMSYDRALRGDEADWPGEELVIFSAARDDRIGGFQCSAAGEEVAAVKMYESASFIPSTFSLTLNRGDTATIRMTAQQTQFKLVRWKRNGVAATSSGSTYVISAADPNMHTGVYRCYYDGEPENGALIRVIVRGCQENKWGPGCTRECPNCLHGGMCHSDTGECICPPGFSGDRCEIPCGSNRFGLTCSHKCDNSGNSPDACAELQFCLPDPYGCSCNTGFQGLRCDTACGAGTFGAGCTSTCHCRDDVICDRFTGECPDNTCACGWEGQTCQEEKRDYCDSTPCENGGTCSYSAVEDTCFVCACAAGFTGQVCETDVDECESSPCQNGGICRDGVNSYTCDCPDGYRGDNCEEEIDECESNPCDNGGICSDAVNSFTCACPDGFTGDRCEEDIDECESSPCQNGGSCSDGVNSFTCACVDGFTGDRCEENIDECQSSPCQNGGTCYDDVNSFTCACLEGYSGETCEEEGDECESDPCQNGGTCQDQVNSYACTCAPGYVGDNCKTEINECDSDPCQNGGTCDDQVAEYACTCPVGFDGLNCENDVDECQSSPCQNGGTCNDDVNSFTCACPEGFSGDTCEQEINECDSNPCQNGGSCEDLLSGYDCACPIGYRGVNCEETEQCSPNPCLNGGNCSEINDTYICTCPGGFTGVRCEIDDADPTVAPMNTTNPCASRPCLNGGTCEVGLVSYTCQCTNGFVGENCELQIPTFPSYVSNTEETMREFCSTNPCENGGTCVSNTETYVCFCPENHYGRHCERTINNKEDGSNESSGTSSAIYLAGAAVGGFAAMSILFAAVYKYVQYAQLKKSTPVQVMDMKEKPGQGFKRVDRLPELEKGLDEPKEPEKEGKQKKKGKKKRKKKLRAPKELNPLRGPRPPPNMDGTHLTDLTYPNDAPRIIRPPKYLEPIQHPFAIN</sequence>
<evidence type="ECO:0000256" key="4">
    <source>
        <dbReference type="ARBA" id="ARBA00022692"/>
    </source>
</evidence>
<feature type="domain" description="EGF-like" evidence="16">
    <location>
        <begin position="728"/>
        <end position="764"/>
    </location>
</feature>
<keyword evidence="7" id="KW-0106">Calcium</keyword>
<feature type="disulfide bond" evidence="12">
    <location>
        <begin position="554"/>
        <end position="563"/>
    </location>
</feature>
<evidence type="ECO:0000256" key="15">
    <source>
        <dbReference type="SAM" id="SignalP"/>
    </source>
</evidence>
<evidence type="ECO:0000256" key="2">
    <source>
        <dbReference type="ARBA" id="ARBA00022475"/>
    </source>
</evidence>
<comment type="caution">
    <text evidence="12">Lacks conserved residue(s) required for the propagation of feature annotation.</text>
</comment>
<dbReference type="CDD" id="cd00054">
    <property type="entry name" value="EGF_CA"/>
    <property type="match status" value="11"/>
</dbReference>
<dbReference type="GO" id="GO:0003008">
    <property type="term" value="P:system process"/>
    <property type="evidence" value="ECO:0007669"/>
    <property type="project" value="UniProtKB-ARBA"/>
</dbReference>
<dbReference type="FunFam" id="2.10.25.10:FF:000520">
    <property type="entry name" value="Predicted protein"/>
    <property type="match status" value="1"/>
</dbReference>
<dbReference type="SUPFAM" id="SSF57196">
    <property type="entry name" value="EGF/Laminin"/>
    <property type="match status" value="5"/>
</dbReference>
<feature type="disulfide bond" evidence="12">
    <location>
        <begin position="516"/>
        <end position="525"/>
    </location>
</feature>
<dbReference type="Gene3D" id="2.170.300.10">
    <property type="entry name" value="Tie2 ligand-binding domain superfamily"/>
    <property type="match status" value="1"/>
</dbReference>
<dbReference type="InterPro" id="IPR013783">
    <property type="entry name" value="Ig-like_fold"/>
</dbReference>
<evidence type="ECO:0000256" key="14">
    <source>
        <dbReference type="SAM" id="Phobius"/>
    </source>
</evidence>
<evidence type="ECO:0000256" key="13">
    <source>
        <dbReference type="SAM" id="MobiDB-lite"/>
    </source>
</evidence>
<evidence type="ECO:0000256" key="5">
    <source>
        <dbReference type="ARBA" id="ARBA00022729"/>
    </source>
</evidence>
<evidence type="ECO:0000256" key="3">
    <source>
        <dbReference type="ARBA" id="ARBA00022536"/>
    </source>
</evidence>
<feature type="domain" description="EGF-like" evidence="16">
    <location>
        <begin position="528"/>
        <end position="564"/>
    </location>
</feature>
<evidence type="ECO:0000256" key="10">
    <source>
        <dbReference type="ARBA" id="ARBA00023157"/>
    </source>
</evidence>
<feature type="domain" description="EGF-like" evidence="16">
    <location>
        <begin position="414"/>
        <end position="450"/>
    </location>
</feature>
<dbReference type="Gene3D" id="2.60.40.10">
    <property type="entry name" value="Immunoglobulins"/>
    <property type="match status" value="1"/>
</dbReference>
<feature type="compositionally biased region" description="Basic residues" evidence="13">
    <location>
        <begin position="909"/>
        <end position="923"/>
    </location>
</feature>
<feature type="disulfide bond" evidence="12">
    <location>
        <begin position="807"/>
        <end position="816"/>
    </location>
</feature>
<dbReference type="FunFam" id="2.10.25.10:FF:000309">
    <property type="entry name" value="Uncharacterized protein, isoform A"/>
    <property type="match status" value="1"/>
</dbReference>
<keyword evidence="18" id="KW-1185">Reference proteome</keyword>
<feature type="disulfide bond" evidence="12">
    <location>
        <begin position="630"/>
        <end position="639"/>
    </location>
</feature>
<feature type="disulfide bond" evidence="12">
    <location>
        <begin position="402"/>
        <end position="411"/>
    </location>
</feature>
<evidence type="ECO:0000259" key="16">
    <source>
        <dbReference type="PROSITE" id="PS50026"/>
    </source>
</evidence>
<feature type="disulfide bond" evidence="12">
    <location>
        <begin position="592"/>
        <end position="601"/>
    </location>
</feature>
<dbReference type="FunFam" id="2.10.25.10:FF:000391">
    <property type="entry name" value="Weary, isoform C"/>
    <property type="match status" value="1"/>
</dbReference>
<evidence type="ECO:0000256" key="6">
    <source>
        <dbReference type="ARBA" id="ARBA00022737"/>
    </source>
</evidence>
<dbReference type="SMART" id="SM00181">
    <property type="entry name" value="EGF"/>
    <property type="match status" value="14"/>
</dbReference>
<dbReference type="SUPFAM" id="SSF48726">
    <property type="entry name" value="Immunoglobulin"/>
    <property type="match status" value="1"/>
</dbReference>
<dbReference type="InterPro" id="IPR036179">
    <property type="entry name" value="Ig-like_dom_sf"/>
</dbReference>
<dbReference type="FunFam" id="2.10.25.10:FF:000247">
    <property type="entry name" value="Delta/notch like EGF repeat containing"/>
    <property type="match status" value="1"/>
</dbReference>
<feature type="domain" description="EGF-like" evidence="16">
    <location>
        <begin position="452"/>
        <end position="488"/>
    </location>
</feature>
<feature type="domain" description="EGF-like" evidence="16">
    <location>
        <begin position="566"/>
        <end position="602"/>
    </location>
</feature>
<dbReference type="InterPro" id="IPR001881">
    <property type="entry name" value="EGF-like_Ca-bd_dom"/>
</dbReference>
<dbReference type="InterPro" id="IPR009030">
    <property type="entry name" value="Growth_fac_rcpt_cys_sf"/>
</dbReference>
<dbReference type="GO" id="GO:0051241">
    <property type="term" value="P:negative regulation of multicellular organismal process"/>
    <property type="evidence" value="ECO:0007669"/>
    <property type="project" value="UniProtKB-ARBA"/>
</dbReference>
<feature type="disulfide bond" evidence="12">
    <location>
        <begin position="705"/>
        <end position="714"/>
    </location>
</feature>
<keyword evidence="8 14" id="KW-1133">Transmembrane helix</keyword>
<dbReference type="GO" id="GO:0005509">
    <property type="term" value="F:calcium ion binding"/>
    <property type="evidence" value="ECO:0007669"/>
    <property type="project" value="InterPro"/>
</dbReference>
<dbReference type="AlphaFoldDB" id="A0A8J9Z6V3"/>
<keyword evidence="3 12" id="KW-0245">EGF-like domain</keyword>
<keyword evidence="9 14" id="KW-0472">Membrane</keyword>
<dbReference type="PROSITE" id="PS00010">
    <property type="entry name" value="ASX_HYDROXYL"/>
    <property type="match status" value="8"/>
</dbReference>
<dbReference type="Pfam" id="PF00008">
    <property type="entry name" value="EGF"/>
    <property type="match status" value="11"/>
</dbReference>
<dbReference type="PANTHER" id="PTHR24049:SF31">
    <property type="entry name" value="EGF-LIKE DOMAIN-CONTAINING PROTEIN"/>
    <property type="match status" value="1"/>
</dbReference>
<dbReference type="InterPro" id="IPR013032">
    <property type="entry name" value="EGF-like_CS"/>
</dbReference>
<evidence type="ECO:0000256" key="11">
    <source>
        <dbReference type="ARBA" id="ARBA00023180"/>
    </source>
</evidence>
<accession>A0A8J9Z6V3</accession>
<feature type="disulfide bond" evidence="12">
    <location>
        <begin position="440"/>
        <end position="449"/>
    </location>
</feature>
<feature type="domain" description="EGF-like" evidence="16">
    <location>
        <begin position="604"/>
        <end position="640"/>
    </location>
</feature>
<evidence type="ECO:0000313" key="17">
    <source>
        <dbReference type="EMBL" id="CAH1248283.1"/>
    </source>
</evidence>
<gene>
    <name evidence="17" type="primary">NOTCH2</name>
    <name evidence="17" type="ORF">BLAG_LOCUS9647</name>
</gene>
<dbReference type="FunFam" id="2.10.25.10:FF:000122">
    <property type="entry name" value="Protein crumbs homolog 2"/>
    <property type="match status" value="2"/>
</dbReference>
<dbReference type="SUPFAM" id="SSF57184">
    <property type="entry name" value="Growth factor receptor domain"/>
    <property type="match status" value="2"/>
</dbReference>
<feature type="domain" description="EGF-like" evidence="16">
    <location>
        <begin position="376"/>
        <end position="412"/>
    </location>
</feature>
<dbReference type="FunFam" id="2.10.25.10:FF:000143">
    <property type="entry name" value="Protein crumbs 1"/>
    <property type="match status" value="1"/>
</dbReference>
<proteinExistence type="predicted"/>
<feature type="disulfide bond" evidence="12">
    <location>
        <begin position="364"/>
        <end position="373"/>
    </location>
</feature>
<feature type="signal peptide" evidence="15">
    <location>
        <begin position="1"/>
        <end position="20"/>
    </location>
</feature>
<dbReference type="PRINTS" id="PR00010">
    <property type="entry name" value="EGFBLOOD"/>
</dbReference>
<dbReference type="PROSITE" id="PS50026">
    <property type="entry name" value="EGF_3"/>
    <property type="match status" value="13"/>
</dbReference>
<dbReference type="FunFam" id="2.170.300.10:FF:000003">
    <property type="entry name" value="tyrosine-protein kinase receptor Tie-1 isoform X1"/>
    <property type="match status" value="1"/>
</dbReference>
<feature type="compositionally biased region" description="Basic and acidic residues" evidence="13">
    <location>
        <begin position="876"/>
        <end position="908"/>
    </location>
</feature>
<name>A0A8J9Z6V3_BRALA</name>
<feature type="transmembrane region" description="Helical" evidence="14">
    <location>
        <begin position="836"/>
        <end position="858"/>
    </location>
</feature>
<protein>
    <submittedName>
        <fullName evidence="17">NOTCH2 protein</fullName>
    </submittedName>
</protein>
<feature type="chain" id="PRO_5035452475" evidence="15">
    <location>
        <begin position="21"/>
        <end position="974"/>
    </location>
</feature>
<dbReference type="InterPro" id="IPR000742">
    <property type="entry name" value="EGF"/>
</dbReference>
<keyword evidence="2" id="KW-1003">Cell membrane</keyword>
<feature type="domain" description="EGF-like" evidence="16">
    <location>
        <begin position="781"/>
        <end position="817"/>
    </location>
</feature>
<dbReference type="GO" id="GO:0007154">
    <property type="term" value="P:cell communication"/>
    <property type="evidence" value="ECO:0007669"/>
    <property type="project" value="UniProtKB-ARBA"/>
</dbReference>
<evidence type="ECO:0000256" key="12">
    <source>
        <dbReference type="PROSITE-ProRule" id="PRU00076"/>
    </source>
</evidence>
<keyword evidence="5 15" id="KW-0732">Signal</keyword>
<feature type="disulfide bond" evidence="12">
    <location>
        <begin position="754"/>
        <end position="763"/>
    </location>
</feature>
<evidence type="ECO:0000256" key="7">
    <source>
        <dbReference type="ARBA" id="ARBA00022837"/>
    </source>
</evidence>
<feature type="domain" description="EGF-like" evidence="16">
    <location>
        <begin position="204"/>
        <end position="235"/>
    </location>
</feature>
<dbReference type="PROSITE" id="PS01186">
    <property type="entry name" value="EGF_2"/>
    <property type="match status" value="11"/>
</dbReference>
<keyword evidence="6" id="KW-0677">Repeat</keyword>
<feature type="disulfide bond" evidence="12">
    <location>
        <begin position="478"/>
        <end position="487"/>
    </location>
</feature>
<dbReference type="GO" id="GO:0023052">
    <property type="term" value="P:signaling"/>
    <property type="evidence" value="ECO:0007669"/>
    <property type="project" value="UniProtKB-ARBA"/>
</dbReference>
<dbReference type="FunFam" id="2.10.25.10:FF:000004">
    <property type="entry name" value="Neurogenic locus notch 1"/>
    <property type="match status" value="1"/>
</dbReference>
<dbReference type="GO" id="GO:0051240">
    <property type="term" value="P:positive regulation of multicellular organismal process"/>
    <property type="evidence" value="ECO:0007669"/>
    <property type="project" value="UniProtKB-ARBA"/>
</dbReference>
<dbReference type="GO" id="GO:0120025">
    <property type="term" value="C:plasma membrane bounded cell projection"/>
    <property type="evidence" value="ECO:0007669"/>
    <property type="project" value="UniProtKB-ARBA"/>
</dbReference>
<evidence type="ECO:0000313" key="18">
    <source>
        <dbReference type="Proteomes" id="UP000838412"/>
    </source>
</evidence>
<dbReference type="PROSITE" id="PS01187">
    <property type="entry name" value="EGF_CA"/>
    <property type="match status" value="4"/>
</dbReference>
<evidence type="ECO:0000256" key="9">
    <source>
        <dbReference type="ARBA" id="ARBA00023136"/>
    </source>
</evidence>
<reference evidence="17" key="1">
    <citation type="submission" date="2022-01" db="EMBL/GenBank/DDBJ databases">
        <authorList>
            <person name="Braso-Vives M."/>
        </authorList>
    </citation>
    <scope>NUCLEOTIDE SEQUENCE</scope>
</reference>
<evidence type="ECO:0000256" key="8">
    <source>
        <dbReference type="ARBA" id="ARBA00022989"/>
    </source>
</evidence>
<keyword evidence="11" id="KW-0325">Glycoprotein</keyword>
<dbReference type="Pfam" id="PF12661">
    <property type="entry name" value="hEGF"/>
    <property type="match status" value="1"/>
</dbReference>
<dbReference type="PANTHER" id="PTHR24049">
    <property type="entry name" value="CRUMBS FAMILY MEMBER"/>
    <property type="match status" value="1"/>
</dbReference>
<feature type="domain" description="EGF-like" evidence="16">
    <location>
        <begin position="490"/>
        <end position="526"/>
    </location>
</feature>
<feature type="domain" description="EGF-like" evidence="16">
    <location>
        <begin position="335"/>
        <end position="374"/>
    </location>
</feature>
<dbReference type="FunFam" id="2.10.25.10:FF:000246">
    <property type="entry name" value="EGF-like repeat and discoidin I-like domain-containing protein 3"/>
    <property type="match status" value="1"/>
</dbReference>
<feature type="domain" description="EGF-like" evidence="16">
    <location>
        <begin position="642"/>
        <end position="678"/>
    </location>
</feature>